<dbReference type="InterPro" id="IPR050855">
    <property type="entry name" value="NDM-1-like"/>
</dbReference>
<dbReference type="EMBL" id="CP054038">
    <property type="protein sequence ID" value="QKJ20954.1"/>
    <property type="molecule type" value="Genomic_DNA"/>
</dbReference>
<dbReference type="InterPro" id="IPR001279">
    <property type="entry name" value="Metallo-B-lactamas"/>
</dbReference>
<proteinExistence type="predicted"/>
<reference evidence="3 4" key="1">
    <citation type="submission" date="2020-05" db="EMBL/GenBank/DDBJ databases">
        <title>Strain PA2F3 complete genome.</title>
        <authorList>
            <person name="Kim Y.-S."/>
            <person name="Kim S.-J."/>
            <person name="Jung H.-k."/>
            <person name="Kim S.-E."/>
            <person name="Kim K.-H."/>
        </authorList>
    </citation>
    <scope>NUCLEOTIDE SEQUENCE [LARGE SCALE GENOMIC DNA]</scope>
    <source>
        <strain evidence="3 4">PA2F3</strain>
    </source>
</reference>
<feature type="region of interest" description="Disordered" evidence="1">
    <location>
        <begin position="1"/>
        <end position="30"/>
    </location>
</feature>
<gene>
    <name evidence="3" type="ORF">HQM25_17355</name>
</gene>
<feature type="compositionally biased region" description="Low complexity" evidence="1">
    <location>
        <begin position="8"/>
        <end position="25"/>
    </location>
</feature>
<dbReference type="Pfam" id="PF00753">
    <property type="entry name" value="Lactamase_B"/>
    <property type="match status" value="1"/>
</dbReference>
<dbReference type="SMART" id="SM00849">
    <property type="entry name" value="Lactamase_B"/>
    <property type="match status" value="1"/>
</dbReference>
<dbReference type="InterPro" id="IPR036866">
    <property type="entry name" value="RibonucZ/Hydroxyglut_hydro"/>
</dbReference>
<dbReference type="SUPFAM" id="SSF56281">
    <property type="entry name" value="Metallo-hydrolase/oxidoreductase"/>
    <property type="match status" value="1"/>
</dbReference>
<keyword evidence="3" id="KW-0378">Hydrolase</keyword>
<dbReference type="AlphaFoldDB" id="A0A7D4PXF6"/>
<dbReference type="Proteomes" id="UP000502498">
    <property type="component" value="Chromosome"/>
</dbReference>
<evidence type="ECO:0000313" key="4">
    <source>
        <dbReference type="Proteomes" id="UP000502498"/>
    </source>
</evidence>
<evidence type="ECO:0000256" key="1">
    <source>
        <dbReference type="SAM" id="MobiDB-lite"/>
    </source>
</evidence>
<dbReference type="PANTHER" id="PTHR42951:SF22">
    <property type="entry name" value="METALLO BETA-LACTAMASE SUPERFAMILY LIPOPROTEIN"/>
    <property type="match status" value="1"/>
</dbReference>
<accession>A0A7D4PXF6</accession>
<organism evidence="3 4">
    <name type="scientific">Microbacterium hominis</name>
    <dbReference type="NCBI Taxonomy" id="162426"/>
    <lineage>
        <taxon>Bacteria</taxon>
        <taxon>Bacillati</taxon>
        <taxon>Actinomycetota</taxon>
        <taxon>Actinomycetes</taxon>
        <taxon>Micrococcales</taxon>
        <taxon>Microbacteriaceae</taxon>
        <taxon>Microbacterium</taxon>
    </lineage>
</organism>
<sequence>MRRRGGRSPRPTTTASTSRRGPTPTGELRVSGGRELEEVAPGVLVATSRVMSTTSTVLVGGRDALLVDPAWLPDELDRLATALHRRGLRVIGGFATHAHHDHLLWHPRFGRAPRWASAATARTAAARRRELVDALDPGFPPDLVELMGRVAPLVDRIPEESAPPGVEIELLVHDGHAPGHTALWPPGPRVLIAGDMLSDIELPLPFDPDDLPAYLAGLDLLVDAAAQASLVIPGHGSVGRDARARLDADRRYLDDMMRRGDSADPRVRNPGMDAEHAHLKRLVSHPG</sequence>
<evidence type="ECO:0000313" key="3">
    <source>
        <dbReference type="EMBL" id="QKJ20954.1"/>
    </source>
</evidence>
<name>A0A7D4PXF6_9MICO</name>
<protein>
    <submittedName>
        <fullName evidence="3">MBL fold metallo-hydrolase</fullName>
    </submittedName>
</protein>
<dbReference type="Gene3D" id="3.60.15.10">
    <property type="entry name" value="Ribonuclease Z/Hydroxyacylglutathione hydrolase-like"/>
    <property type="match status" value="1"/>
</dbReference>
<evidence type="ECO:0000259" key="2">
    <source>
        <dbReference type="SMART" id="SM00849"/>
    </source>
</evidence>
<dbReference type="PANTHER" id="PTHR42951">
    <property type="entry name" value="METALLO-BETA-LACTAMASE DOMAIN-CONTAINING"/>
    <property type="match status" value="1"/>
</dbReference>
<feature type="domain" description="Metallo-beta-lactamase" evidence="2">
    <location>
        <begin position="52"/>
        <end position="235"/>
    </location>
</feature>
<dbReference type="GO" id="GO:0016787">
    <property type="term" value="F:hydrolase activity"/>
    <property type="evidence" value="ECO:0007669"/>
    <property type="project" value="UniProtKB-KW"/>
</dbReference>